<reference evidence="1" key="1">
    <citation type="journal article" date="2019" name="bioRxiv">
        <title>The Genome of the Zebra Mussel, Dreissena polymorpha: A Resource for Invasive Species Research.</title>
        <authorList>
            <person name="McCartney M.A."/>
            <person name="Auch B."/>
            <person name="Kono T."/>
            <person name="Mallez S."/>
            <person name="Zhang Y."/>
            <person name="Obille A."/>
            <person name="Becker A."/>
            <person name="Abrahante J.E."/>
            <person name="Garbe J."/>
            <person name="Badalamenti J.P."/>
            <person name="Herman A."/>
            <person name="Mangelson H."/>
            <person name="Liachko I."/>
            <person name="Sullivan S."/>
            <person name="Sone E.D."/>
            <person name="Koren S."/>
            <person name="Silverstein K.A.T."/>
            <person name="Beckman K.B."/>
            <person name="Gohl D.M."/>
        </authorList>
    </citation>
    <scope>NUCLEOTIDE SEQUENCE</scope>
    <source>
        <strain evidence="1">Duluth1</strain>
        <tissue evidence="1">Whole animal</tissue>
    </source>
</reference>
<gene>
    <name evidence="1" type="ORF">DPMN_033247</name>
</gene>
<evidence type="ECO:0000313" key="1">
    <source>
        <dbReference type="EMBL" id="KAH3870067.1"/>
    </source>
</evidence>
<dbReference type="Proteomes" id="UP000828390">
    <property type="component" value="Unassembled WGS sequence"/>
</dbReference>
<protein>
    <submittedName>
        <fullName evidence="1">Uncharacterized protein</fullName>
    </submittedName>
</protein>
<dbReference type="AlphaFoldDB" id="A0A9D4M3B2"/>
<accession>A0A9D4M3B2</accession>
<reference evidence="1" key="2">
    <citation type="submission" date="2020-11" db="EMBL/GenBank/DDBJ databases">
        <authorList>
            <person name="McCartney M.A."/>
            <person name="Auch B."/>
            <person name="Kono T."/>
            <person name="Mallez S."/>
            <person name="Becker A."/>
            <person name="Gohl D.M."/>
            <person name="Silverstein K.A.T."/>
            <person name="Koren S."/>
            <person name="Bechman K.B."/>
            <person name="Herman A."/>
            <person name="Abrahante J.E."/>
            <person name="Garbe J."/>
        </authorList>
    </citation>
    <scope>NUCLEOTIDE SEQUENCE</scope>
    <source>
        <strain evidence="1">Duluth1</strain>
        <tissue evidence="1">Whole animal</tissue>
    </source>
</reference>
<keyword evidence="2" id="KW-1185">Reference proteome</keyword>
<name>A0A9D4M3B2_DREPO</name>
<organism evidence="1 2">
    <name type="scientific">Dreissena polymorpha</name>
    <name type="common">Zebra mussel</name>
    <name type="synonym">Mytilus polymorpha</name>
    <dbReference type="NCBI Taxonomy" id="45954"/>
    <lineage>
        <taxon>Eukaryota</taxon>
        <taxon>Metazoa</taxon>
        <taxon>Spiralia</taxon>
        <taxon>Lophotrochozoa</taxon>
        <taxon>Mollusca</taxon>
        <taxon>Bivalvia</taxon>
        <taxon>Autobranchia</taxon>
        <taxon>Heteroconchia</taxon>
        <taxon>Euheterodonta</taxon>
        <taxon>Imparidentia</taxon>
        <taxon>Neoheterodontei</taxon>
        <taxon>Myida</taxon>
        <taxon>Dreissenoidea</taxon>
        <taxon>Dreissenidae</taxon>
        <taxon>Dreissena</taxon>
    </lineage>
</organism>
<comment type="caution">
    <text evidence="1">The sequence shown here is derived from an EMBL/GenBank/DDBJ whole genome shotgun (WGS) entry which is preliminary data.</text>
</comment>
<sequence>MSSVCVFFPQNYQAYGKPGGLGTIVLPPAVIRLASACAEDTVRFRMVESAAMGTTKRQSPAHVTARKVTL</sequence>
<proteinExistence type="predicted"/>
<evidence type="ECO:0000313" key="2">
    <source>
        <dbReference type="Proteomes" id="UP000828390"/>
    </source>
</evidence>
<dbReference type="EMBL" id="JAIWYP010000002">
    <property type="protein sequence ID" value="KAH3870067.1"/>
    <property type="molecule type" value="Genomic_DNA"/>
</dbReference>